<evidence type="ECO:0000256" key="1">
    <source>
        <dbReference type="SAM" id="Phobius"/>
    </source>
</evidence>
<protein>
    <submittedName>
        <fullName evidence="2">Stage II sporulation protein M</fullName>
    </submittedName>
</protein>
<feature type="transmembrane region" description="Helical" evidence="1">
    <location>
        <begin position="85"/>
        <end position="105"/>
    </location>
</feature>
<name>A0A9D2Q911_9FIRM</name>
<keyword evidence="1" id="KW-0812">Transmembrane</keyword>
<sequence length="179" mass="20378">MKIFHTRKQFLAFFMPGFLLGVIYVNFIARKYVAVPGIFSDYFLDQFLDLQIDVREYLWYLLRLRAVPFLALAALSFTRARRVSVVLFLVWAGASGGILLSSAAADLGIKGCLLCVTALFPQFLFYIPAFVVLLWYCYTAPQSHWNRQKTIFVILTMALGLITELYVNPIVVKAFLATL</sequence>
<organism evidence="2 3">
    <name type="scientific">Candidatus Mediterraneibacter faecavium</name>
    <dbReference type="NCBI Taxonomy" id="2838668"/>
    <lineage>
        <taxon>Bacteria</taxon>
        <taxon>Bacillati</taxon>
        <taxon>Bacillota</taxon>
        <taxon>Clostridia</taxon>
        <taxon>Lachnospirales</taxon>
        <taxon>Lachnospiraceae</taxon>
        <taxon>Mediterraneibacter</taxon>
    </lineage>
</organism>
<gene>
    <name evidence="2" type="ORF">H9697_06960</name>
</gene>
<evidence type="ECO:0000313" key="2">
    <source>
        <dbReference type="EMBL" id="HJC74671.1"/>
    </source>
</evidence>
<evidence type="ECO:0000313" key="3">
    <source>
        <dbReference type="Proteomes" id="UP000823902"/>
    </source>
</evidence>
<dbReference type="Proteomes" id="UP000823902">
    <property type="component" value="Unassembled WGS sequence"/>
</dbReference>
<comment type="caution">
    <text evidence="2">The sequence shown here is derived from an EMBL/GenBank/DDBJ whole genome shotgun (WGS) entry which is preliminary data.</text>
</comment>
<reference evidence="2" key="2">
    <citation type="submission" date="2021-04" db="EMBL/GenBank/DDBJ databases">
        <authorList>
            <person name="Gilroy R."/>
        </authorList>
    </citation>
    <scope>NUCLEOTIDE SEQUENCE</scope>
    <source>
        <strain evidence="2">CHK196-7946</strain>
    </source>
</reference>
<feature type="transmembrane region" description="Helical" evidence="1">
    <location>
        <begin position="150"/>
        <end position="171"/>
    </location>
</feature>
<keyword evidence="1" id="KW-1133">Transmembrane helix</keyword>
<dbReference type="AlphaFoldDB" id="A0A9D2Q911"/>
<feature type="transmembrane region" description="Helical" evidence="1">
    <location>
        <begin position="111"/>
        <end position="138"/>
    </location>
</feature>
<dbReference type="EMBL" id="DWVY01000035">
    <property type="protein sequence ID" value="HJC74671.1"/>
    <property type="molecule type" value="Genomic_DNA"/>
</dbReference>
<reference evidence="2" key="1">
    <citation type="journal article" date="2021" name="PeerJ">
        <title>Extensive microbial diversity within the chicken gut microbiome revealed by metagenomics and culture.</title>
        <authorList>
            <person name="Gilroy R."/>
            <person name="Ravi A."/>
            <person name="Getino M."/>
            <person name="Pursley I."/>
            <person name="Horton D.L."/>
            <person name="Alikhan N.F."/>
            <person name="Baker D."/>
            <person name="Gharbi K."/>
            <person name="Hall N."/>
            <person name="Watson M."/>
            <person name="Adriaenssens E.M."/>
            <person name="Foster-Nyarko E."/>
            <person name="Jarju S."/>
            <person name="Secka A."/>
            <person name="Antonio M."/>
            <person name="Oren A."/>
            <person name="Chaudhuri R.R."/>
            <person name="La Ragione R."/>
            <person name="Hildebrand F."/>
            <person name="Pallen M.J."/>
        </authorList>
    </citation>
    <scope>NUCLEOTIDE SEQUENCE</scope>
    <source>
        <strain evidence="2">CHK196-7946</strain>
    </source>
</reference>
<proteinExistence type="predicted"/>
<feature type="transmembrane region" description="Helical" evidence="1">
    <location>
        <begin position="12"/>
        <end position="29"/>
    </location>
</feature>
<keyword evidence="1" id="KW-0472">Membrane</keyword>
<accession>A0A9D2Q911</accession>